<accession>A0A8S5M1H7</accession>
<organism evidence="1">
    <name type="scientific">Podoviridae sp. ctIi96</name>
    <dbReference type="NCBI Taxonomy" id="2826550"/>
    <lineage>
        <taxon>Viruses</taxon>
        <taxon>Duplodnaviria</taxon>
        <taxon>Heunggongvirae</taxon>
        <taxon>Uroviricota</taxon>
        <taxon>Caudoviricetes</taxon>
    </lineage>
</organism>
<reference evidence="1" key="1">
    <citation type="journal article" date="2021" name="Proc. Natl. Acad. Sci. U.S.A.">
        <title>A Catalog of Tens of Thousands of Viruses from Human Metagenomes Reveals Hidden Associations with Chronic Diseases.</title>
        <authorList>
            <person name="Tisza M.J."/>
            <person name="Buck C.B."/>
        </authorList>
    </citation>
    <scope>NUCLEOTIDE SEQUENCE</scope>
    <source>
        <strain evidence="1">CtIi96</strain>
    </source>
</reference>
<protein>
    <submittedName>
        <fullName evidence="1">Uncharacterized protein</fullName>
    </submittedName>
</protein>
<proteinExistence type="predicted"/>
<sequence>MKNEYFNMICQKAPEGKMIIMAVVPDNLLGEGLPPIFEVQAVRLVPTIYTGTYPTIKVISETIKDRSDLKGKGINGIVSGENWYNVSKEDKNTYGINI</sequence>
<dbReference type="EMBL" id="BK014795">
    <property type="protein sequence ID" value="DAD76090.1"/>
    <property type="molecule type" value="Genomic_DNA"/>
</dbReference>
<name>A0A8S5M1H7_9CAUD</name>
<evidence type="ECO:0000313" key="1">
    <source>
        <dbReference type="EMBL" id="DAD76090.1"/>
    </source>
</evidence>